<proteinExistence type="predicted"/>
<dbReference type="RefSeq" id="WP_012374396.1">
    <property type="nucleotide sequence ID" value="NC_010571.1"/>
</dbReference>
<accession>B1ZTS2</accession>
<dbReference type="Proteomes" id="UP000007013">
    <property type="component" value="Chromosome"/>
</dbReference>
<dbReference type="KEGG" id="ote:Oter_1574"/>
<keyword evidence="2" id="KW-1185">Reference proteome</keyword>
<dbReference type="STRING" id="452637.Oter_1574"/>
<dbReference type="AlphaFoldDB" id="B1ZTS2"/>
<dbReference type="EMBL" id="CP001032">
    <property type="protein sequence ID" value="ACB74858.1"/>
    <property type="molecule type" value="Genomic_DNA"/>
</dbReference>
<reference evidence="1 2" key="1">
    <citation type="journal article" date="2011" name="J. Bacteriol.">
        <title>Genome sequence of the verrucomicrobium Opitutus terrae PB90-1, an abundant inhabitant of rice paddy soil ecosystems.</title>
        <authorList>
            <person name="van Passel M.W."/>
            <person name="Kant R."/>
            <person name="Palva A."/>
            <person name="Copeland A."/>
            <person name="Lucas S."/>
            <person name="Lapidus A."/>
            <person name="Glavina del Rio T."/>
            <person name="Pitluck S."/>
            <person name="Goltsman E."/>
            <person name="Clum A."/>
            <person name="Sun H."/>
            <person name="Schmutz J."/>
            <person name="Larimer F.W."/>
            <person name="Land M.L."/>
            <person name="Hauser L."/>
            <person name="Kyrpides N."/>
            <person name="Mikhailova N."/>
            <person name="Richardson P.P."/>
            <person name="Janssen P.H."/>
            <person name="de Vos W.M."/>
            <person name="Smidt H."/>
        </authorList>
    </citation>
    <scope>NUCLEOTIDE SEQUENCE [LARGE SCALE GENOMIC DNA]</scope>
    <source>
        <strain evidence="2">DSM 11246 / JCM 15787 / PB90-1</strain>
    </source>
</reference>
<evidence type="ECO:0000313" key="2">
    <source>
        <dbReference type="Proteomes" id="UP000007013"/>
    </source>
</evidence>
<evidence type="ECO:0000313" key="1">
    <source>
        <dbReference type="EMBL" id="ACB74858.1"/>
    </source>
</evidence>
<sequence length="128" mass="14269">MDTPPGSIPSPYEGLQVTAGELFPLTCPHCQRRFGDVKDYLSRTTPIFYSSGLMQQEQPGSGTFVLLVRNCLCGTSLALRCQDRRSRSEDAQRRRQQFNLLVGLLREAGVDAEAAQAEVRRLLQARTP</sequence>
<name>B1ZTS2_OPITP</name>
<dbReference type="OrthoDB" id="5405941at2"/>
<protein>
    <submittedName>
        <fullName evidence="1">Uncharacterized protein</fullName>
    </submittedName>
</protein>
<organism evidence="1 2">
    <name type="scientific">Opitutus terrae (strain DSM 11246 / JCM 15787 / PB90-1)</name>
    <dbReference type="NCBI Taxonomy" id="452637"/>
    <lineage>
        <taxon>Bacteria</taxon>
        <taxon>Pseudomonadati</taxon>
        <taxon>Verrucomicrobiota</taxon>
        <taxon>Opitutia</taxon>
        <taxon>Opitutales</taxon>
        <taxon>Opitutaceae</taxon>
        <taxon>Opitutus</taxon>
    </lineage>
</organism>
<gene>
    <name evidence="1" type="ordered locus">Oter_1574</name>
</gene>
<dbReference type="HOGENOM" id="CLU_1903709_0_0_0"/>